<dbReference type="AlphaFoldDB" id="A0AAI8YSB4"/>
<feature type="region of interest" description="Disordered" evidence="1">
    <location>
        <begin position="66"/>
        <end position="125"/>
    </location>
</feature>
<organism evidence="2 3">
    <name type="scientific">Lecanosticta acicola</name>
    <dbReference type="NCBI Taxonomy" id="111012"/>
    <lineage>
        <taxon>Eukaryota</taxon>
        <taxon>Fungi</taxon>
        <taxon>Dikarya</taxon>
        <taxon>Ascomycota</taxon>
        <taxon>Pezizomycotina</taxon>
        <taxon>Dothideomycetes</taxon>
        <taxon>Dothideomycetidae</taxon>
        <taxon>Mycosphaerellales</taxon>
        <taxon>Mycosphaerellaceae</taxon>
        <taxon>Lecanosticta</taxon>
    </lineage>
</organism>
<proteinExistence type="predicted"/>
<reference evidence="2" key="1">
    <citation type="submission" date="2023-11" db="EMBL/GenBank/DDBJ databases">
        <authorList>
            <person name="Alioto T."/>
            <person name="Alioto T."/>
            <person name="Gomez Garrido J."/>
        </authorList>
    </citation>
    <scope>NUCLEOTIDE SEQUENCE</scope>
</reference>
<name>A0AAI8YSB4_9PEZI</name>
<dbReference type="Proteomes" id="UP001296104">
    <property type="component" value="Unassembled WGS sequence"/>
</dbReference>
<accession>A0AAI8YSB4</accession>
<keyword evidence="3" id="KW-1185">Reference proteome</keyword>
<feature type="region of interest" description="Disordered" evidence="1">
    <location>
        <begin position="1"/>
        <end position="43"/>
    </location>
</feature>
<protein>
    <submittedName>
        <fullName evidence="2">Uncharacterized protein</fullName>
    </submittedName>
</protein>
<gene>
    <name evidence="2" type="ORF">LECACI_7A001076</name>
</gene>
<evidence type="ECO:0000256" key="1">
    <source>
        <dbReference type="SAM" id="MobiDB-lite"/>
    </source>
</evidence>
<evidence type="ECO:0000313" key="2">
    <source>
        <dbReference type="EMBL" id="CAK3814197.1"/>
    </source>
</evidence>
<evidence type="ECO:0000313" key="3">
    <source>
        <dbReference type="Proteomes" id="UP001296104"/>
    </source>
</evidence>
<dbReference type="EMBL" id="CAVMBE010000004">
    <property type="protein sequence ID" value="CAK3814197.1"/>
    <property type="molecule type" value="Genomic_DNA"/>
</dbReference>
<feature type="compositionally biased region" description="Basic and acidic residues" evidence="1">
    <location>
        <begin position="86"/>
        <end position="96"/>
    </location>
</feature>
<comment type="caution">
    <text evidence="2">The sequence shown here is derived from an EMBL/GenBank/DDBJ whole genome shotgun (WGS) entry which is preliminary data.</text>
</comment>
<sequence length="125" mass="13131">MNGASAPVYGDWHANGYGSPPNSTIMNKDSMPSDKAEAARQKSAAVMEALRNGDQGAADRLMGKNEARKGHASGPGPMKWLKGKFAGKDKGGKEVGDGDSVMSEGVEREQVTVGNNGKKGDRIIR</sequence>
<feature type="compositionally biased region" description="Basic and acidic residues" evidence="1">
    <location>
        <begin position="31"/>
        <end position="40"/>
    </location>
</feature>